<name>A0AC61S9D6_9EURY</name>
<sequence>MKTIEVSEALGGVLNGFRKISRDSKKITFIGTPGFCTPFAELIAFVIRDSGIEMAFVPNISVDKARTIISTSQGMQLGESTDPSCDTVVLLGGLAMPKMKMDVNKVKKVIEDITTTDKPLIIGVCFMSIFKESGWIDTIDFDYIIDSYIKNTTLEK</sequence>
<evidence type="ECO:0000313" key="2">
    <source>
        <dbReference type="Proteomes" id="UP000315423"/>
    </source>
</evidence>
<evidence type="ECO:0000313" key="1">
    <source>
        <dbReference type="EMBL" id="TKY91283.1"/>
    </source>
</evidence>
<proteinExistence type="predicted"/>
<gene>
    <name evidence="1" type="ORF">C5S46_06655</name>
</gene>
<dbReference type="Proteomes" id="UP000315423">
    <property type="component" value="Unassembled WGS sequence"/>
</dbReference>
<comment type="caution">
    <text evidence="1">The sequence shown here is derived from an EMBL/GenBank/DDBJ whole genome shotgun (WGS) entry which is preliminary data.</text>
</comment>
<dbReference type="EMBL" id="QYBA01000226">
    <property type="protein sequence ID" value="TKY91283.1"/>
    <property type="molecule type" value="Genomic_DNA"/>
</dbReference>
<accession>A0AC61S9D6</accession>
<reference evidence="1" key="1">
    <citation type="submission" date="2018-09" db="EMBL/GenBank/DDBJ databases">
        <title>A genomic encyclopedia of anaerobic methanotrophic archaea.</title>
        <authorList>
            <person name="Skennerton C.T."/>
            <person name="Chadwick G.L."/>
            <person name="Laso-Perez R."/>
            <person name="Leu A.O."/>
            <person name="Speth D.R."/>
            <person name="Yu H."/>
            <person name="Morgan-Lang C."/>
            <person name="Hatzenpichler R."/>
            <person name="Goudeau D."/>
            <person name="Malmstrom R."/>
            <person name="Woyke T."/>
            <person name="Hallam S."/>
            <person name="Tyson G.W."/>
            <person name="Wegener G."/>
            <person name="Boetius A."/>
            <person name="Orphan V.J."/>
        </authorList>
    </citation>
    <scope>NUCLEOTIDE SEQUENCE</scope>
    <source>
        <strain evidence="1">CONS3730D10UFb2</strain>
    </source>
</reference>
<protein>
    <submittedName>
        <fullName evidence="1">DUF2124 domain-containing protein</fullName>
    </submittedName>
</protein>
<organism evidence="1 2">
    <name type="scientific">Candidatus Methanomarinus sp</name>
    <dbReference type="NCBI Taxonomy" id="3386244"/>
    <lineage>
        <taxon>Archaea</taxon>
        <taxon>Methanobacteriati</taxon>
        <taxon>Methanobacteriota</taxon>
        <taxon>Stenosarchaea group</taxon>
        <taxon>Methanomicrobia</taxon>
        <taxon>Methanosarcinales</taxon>
        <taxon>ANME-2 cluster</taxon>
        <taxon>Candidatus Methanocomedenaceae</taxon>
        <taxon>Candidatus Methanomarinus</taxon>
    </lineage>
</organism>